<keyword evidence="2" id="KW-0732">Signal</keyword>
<dbReference type="OrthoDB" id="9814202at2"/>
<dbReference type="Proteomes" id="UP000236884">
    <property type="component" value="Chromosome"/>
</dbReference>
<dbReference type="SMART" id="SM00052">
    <property type="entry name" value="EAL"/>
    <property type="match status" value="1"/>
</dbReference>
<dbReference type="CDD" id="cd01949">
    <property type="entry name" value="GGDEF"/>
    <property type="match status" value="1"/>
</dbReference>
<feature type="transmembrane region" description="Helical" evidence="1">
    <location>
        <begin position="114"/>
        <end position="136"/>
    </location>
</feature>
<evidence type="ECO:0000313" key="5">
    <source>
        <dbReference type="EMBL" id="BAT58804.1"/>
    </source>
</evidence>
<dbReference type="AlphaFoldDB" id="A0A0S3PSB1"/>
<dbReference type="InterPro" id="IPR043128">
    <property type="entry name" value="Rev_trsase/Diguanyl_cyclase"/>
</dbReference>
<evidence type="ECO:0000313" key="6">
    <source>
        <dbReference type="Proteomes" id="UP000236884"/>
    </source>
</evidence>
<keyword evidence="1" id="KW-1133">Transmembrane helix</keyword>
<evidence type="ECO:0000259" key="3">
    <source>
        <dbReference type="PROSITE" id="PS50883"/>
    </source>
</evidence>
<organism evidence="5 6">
    <name type="scientific">Variibacter gotjawalensis</name>
    <dbReference type="NCBI Taxonomy" id="1333996"/>
    <lineage>
        <taxon>Bacteria</taxon>
        <taxon>Pseudomonadati</taxon>
        <taxon>Pseudomonadota</taxon>
        <taxon>Alphaproteobacteria</taxon>
        <taxon>Hyphomicrobiales</taxon>
        <taxon>Nitrobacteraceae</taxon>
        <taxon>Variibacter</taxon>
    </lineage>
</organism>
<name>A0A0S3PSB1_9BRAD</name>
<dbReference type="Gene3D" id="3.30.450.20">
    <property type="entry name" value="PAS domain"/>
    <property type="match status" value="2"/>
</dbReference>
<dbReference type="Gene3D" id="3.30.70.270">
    <property type="match status" value="1"/>
</dbReference>
<dbReference type="Gene3D" id="3.20.20.450">
    <property type="entry name" value="EAL domain"/>
    <property type="match status" value="1"/>
</dbReference>
<keyword evidence="5" id="KW-0378">Hydrolase</keyword>
<keyword evidence="1" id="KW-0812">Transmembrane</keyword>
<dbReference type="SUPFAM" id="SSF141868">
    <property type="entry name" value="EAL domain-like"/>
    <property type="match status" value="1"/>
</dbReference>
<keyword evidence="6" id="KW-1185">Reference proteome</keyword>
<dbReference type="Pfam" id="PF12860">
    <property type="entry name" value="PAS_7"/>
    <property type="match status" value="2"/>
</dbReference>
<feature type="domain" description="GGDEF" evidence="4">
    <location>
        <begin position="437"/>
        <end position="570"/>
    </location>
</feature>
<dbReference type="KEGG" id="vgo:GJW-30_1_01331"/>
<dbReference type="CDD" id="cd01948">
    <property type="entry name" value="EAL"/>
    <property type="match status" value="1"/>
</dbReference>
<evidence type="ECO:0000256" key="1">
    <source>
        <dbReference type="SAM" id="Phobius"/>
    </source>
</evidence>
<dbReference type="InterPro" id="IPR029787">
    <property type="entry name" value="Nucleotide_cyclase"/>
</dbReference>
<dbReference type="SUPFAM" id="SSF55785">
    <property type="entry name" value="PYP-like sensor domain (PAS domain)"/>
    <property type="match status" value="2"/>
</dbReference>
<dbReference type="PANTHER" id="PTHR44757:SF2">
    <property type="entry name" value="BIOFILM ARCHITECTURE MAINTENANCE PROTEIN MBAA"/>
    <property type="match status" value="1"/>
</dbReference>
<dbReference type="PROSITE" id="PS50883">
    <property type="entry name" value="EAL"/>
    <property type="match status" value="1"/>
</dbReference>
<evidence type="ECO:0000259" key="4">
    <source>
        <dbReference type="PROSITE" id="PS50887"/>
    </source>
</evidence>
<dbReference type="InterPro" id="IPR000014">
    <property type="entry name" value="PAS"/>
</dbReference>
<dbReference type="InterPro" id="IPR001633">
    <property type="entry name" value="EAL_dom"/>
</dbReference>
<dbReference type="PROSITE" id="PS51257">
    <property type="entry name" value="PROKAR_LIPOPROTEIN"/>
    <property type="match status" value="1"/>
</dbReference>
<dbReference type="GO" id="GO:0071111">
    <property type="term" value="F:cyclic-guanylate-specific phosphodiesterase activity"/>
    <property type="evidence" value="ECO:0007669"/>
    <property type="project" value="UniProtKB-EC"/>
</dbReference>
<dbReference type="PROSITE" id="PS50887">
    <property type="entry name" value="GGDEF"/>
    <property type="match status" value="1"/>
</dbReference>
<protein>
    <submittedName>
        <fullName evidence="5">Cyclic di-GMP phosphodiesterase Gmr</fullName>
        <ecNumber evidence="5">3.1.4.52</ecNumber>
    </submittedName>
</protein>
<dbReference type="SUPFAM" id="SSF55073">
    <property type="entry name" value="Nucleotide cyclase"/>
    <property type="match status" value="1"/>
</dbReference>
<dbReference type="EMBL" id="AP014946">
    <property type="protein sequence ID" value="BAT58804.1"/>
    <property type="molecule type" value="Genomic_DNA"/>
</dbReference>
<dbReference type="InterPro" id="IPR052155">
    <property type="entry name" value="Biofilm_reg_signaling"/>
</dbReference>
<dbReference type="InterPro" id="IPR000160">
    <property type="entry name" value="GGDEF_dom"/>
</dbReference>
<gene>
    <name evidence="5" type="primary">gmr_2</name>
    <name evidence="5" type="ORF">GJW-30_1_01331</name>
</gene>
<dbReference type="RefSeq" id="WP_130364779.1">
    <property type="nucleotide sequence ID" value="NZ_JAASRT010000001.1"/>
</dbReference>
<evidence type="ECO:0000256" key="2">
    <source>
        <dbReference type="SAM" id="SignalP"/>
    </source>
</evidence>
<dbReference type="InterPro" id="IPR035919">
    <property type="entry name" value="EAL_sf"/>
</dbReference>
<sequence>MQASGIKRMIGIFGAVASCAAVLAPPVVSLVADHARVAGSLEIALRHHSVNPEASLRTADNVGTVKLRLIGADGEMLLQRGSEPAWPRVTREATVKLADGEEARLEVEGSLRSAFQIIPLLTLIGILLGMLVYYVGCVLPTRVIDRVLSALRVQNRRFDLAVNNMSQGLCFFDGDARLIVCNDRYLEMYGLPAGSVPPGTTLREIVDRRFEVGSHPKMTPEEYVVWRSSLAVIDRPVDTVSHLINGATILIRHRPMPDGGWVATHEDITDAEDGKQRLAQQMQRFDAALNNMPHGLSMFDADRRLIVCNRKYKEMYRLPAHLAVPGTLYEDIIRYRQDTNQEVSDRALYEREARERADRNKAMHYRKPLMDGRIIQIDFEPMFGGGWVTTHQDITQATEAEAKISHMAQHDALTALPNRTAFREKLEAALKAPDRDTSVAVLYLDLDRFKVVNDTLGHALGDELLEAVAGRLKLCIDDTDTIARLGGDEFAIIQTAAKQPDAATELASRIVSAIAYPFDLERHQGVTIGTSVGIALPRVEDDPVSILEHADLALYFAKANGRGGYRIFDPSMARDMLSRRAMERELRHAFENNQLELHYQPIINLESGRIVSFEALLRWNHPERGILPAGEFVNLAEETGLIVPLGKWVIEQACAAAAKWPLDVKISVNLSALQFHGRTLALHTLSALERSGLSPQRLDLEITESVLLHESETVMTTLRGLKDLGITITLDDFGTGYSSMRYLQQFPFDRLKIDRGFVAGVLDNKECAAIVDAIIGLGNGLGRTTTAEGVETAEQMRELRNAGCIEAQGYYFSPAVPEREIGALWAKIHRAAA</sequence>
<feature type="domain" description="EAL" evidence="3">
    <location>
        <begin position="579"/>
        <end position="829"/>
    </location>
</feature>
<dbReference type="PANTHER" id="PTHR44757">
    <property type="entry name" value="DIGUANYLATE CYCLASE DGCP"/>
    <property type="match status" value="1"/>
</dbReference>
<feature type="signal peptide" evidence="2">
    <location>
        <begin position="1"/>
        <end position="20"/>
    </location>
</feature>
<dbReference type="SMART" id="SM00267">
    <property type="entry name" value="GGDEF"/>
    <property type="match status" value="1"/>
</dbReference>
<dbReference type="Pfam" id="PF00563">
    <property type="entry name" value="EAL"/>
    <property type="match status" value="1"/>
</dbReference>
<dbReference type="NCBIfam" id="TIGR00254">
    <property type="entry name" value="GGDEF"/>
    <property type="match status" value="1"/>
</dbReference>
<dbReference type="SMART" id="SM00091">
    <property type="entry name" value="PAS"/>
    <property type="match status" value="2"/>
</dbReference>
<proteinExistence type="predicted"/>
<reference evidence="5 6" key="1">
    <citation type="submission" date="2015-08" db="EMBL/GenBank/DDBJ databases">
        <title>Investigation of the bacterial diversity of lava forest soil.</title>
        <authorList>
            <person name="Lee J.S."/>
        </authorList>
    </citation>
    <scope>NUCLEOTIDE SEQUENCE [LARGE SCALE GENOMIC DNA]</scope>
    <source>
        <strain evidence="5 6">GJW-30</strain>
    </source>
</reference>
<feature type="chain" id="PRO_5006615691" evidence="2">
    <location>
        <begin position="21"/>
        <end position="833"/>
    </location>
</feature>
<dbReference type="Pfam" id="PF00990">
    <property type="entry name" value="GGDEF"/>
    <property type="match status" value="1"/>
</dbReference>
<dbReference type="EC" id="3.1.4.52" evidence="5"/>
<keyword evidence="1" id="KW-0472">Membrane</keyword>
<accession>A0A0S3PSB1</accession>
<dbReference type="InterPro" id="IPR035965">
    <property type="entry name" value="PAS-like_dom_sf"/>
</dbReference>